<evidence type="ECO:0000259" key="3">
    <source>
        <dbReference type="Pfam" id="PF26002"/>
    </source>
</evidence>
<name>A0A3M5W9T9_PSESX</name>
<dbReference type="Proteomes" id="UP000280395">
    <property type="component" value="Unassembled WGS sequence"/>
</dbReference>
<dbReference type="InterPro" id="IPR050739">
    <property type="entry name" value="MFP"/>
</dbReference>
<keyword evidence="2" id="KW-0472">Membrane</keyword>
<dbReference type="Gene3D" id="1.10.287.470">
    <property type="entry name" value="Helix hairpin bin"/>
    <property type="match status" value="1"/>
</dbReference>
<dbReference type="EMBL" id="RBUA01000042">
    <property type="protein sequence ID" value="RMU66858.1"/>
    <property type="molecule type" value="Genomic_DNA"/>
</dbReference>
<sequence>MTSKTPLFRLEALTSRHVNWLGEIVLVRPVSFAFLTLVAGLLATMVVTFFLWGSYTKRITVPGQLVPFAGQLKIHAPQYGLVLERFIEEGQPVKQGAPLFRVSSERYAGDSRPVQADVSDQLAMRQRSLSDELMKKKQLQAQERQSLQSKLDSLRRQLRTLAQQTASQEKLVKLATNAADRYQGLMDKGYISMDQLQQRQSELLGQHQTLQGLARETTVLNLQLVQVQHELAGLSSLHENQLAGIQRSLSGIQQELIESEAKRALVITAPQDGVATAILVEPGQTVDSSRVLMSIVPANSHLQVELYAPSKAIGFVRAGDPVRVRYQAYPYQKFGQHSGSVTSISKASLSAADLATMTGSVPGLGLEGEQIYRIRVDIEAQSVLAYGKPRALQTGMLVEADILQETRRLYEWVLEPLYSLTGKL</sequence>
<feature type="transmembrane region" description="Helical" evidence="2">
    <location>
        <begin position="30"/>
        <end position="52"/>
    </location>
</feature>
<dbReference type="PANTHER" id="PTHR30386">
    <property type="entry name" value="MEMBRANE FUSION SUBUNIT OF EMRAB-TOLC MULTIDRUG EFFLUX PUMP"/>
    <property type="match status" value="1"/>
</dbReference>
<dbReference type="PANTHER" id="PTHR30386:SF28">
    <property type="entry name" value="EXPORTED PROTEIN"/>
    <property type="match status" value="1"/>
</dbReference>
<evidence type="ECO:0000313" key="4">
    <source>
        <dbReference type="EMBL" id="RMU66858.1"/>
    </source>
</evidence>
<keyword evidence="2" id="KW-0812">Transmembrane</keyword>
<reference evidence="4 5" key="1">
    <citation type="submission" date="2018-08" db="EMBL/GenBank/DDBJ databases">
        <title>Recombination of ecologically and evolutionarily significant loci maintains genetic cohesion in the Pseudomonas syringae species complex.</title>
        <authorList>
            <person name="Dillon M."/>
            <person name="Thakur S."/>
            <person name="Almeida R.N.D."/>
            <person name="Weir B.S."/>
            <person name="Guttman D.S."/>
        </authorList>
    </citation>
    <scope>NUCLEOTIDE SEQUENCE [LARGE SCALE GENOMIC DNA]</scope>
    <source>
        <strain evidence="4 5">ICMP 14479</strain>
    </source>
</reference>
<dbReference type="Gene3D" id="2.40.30.170">
    <property type="match status" value="1"/>
</dbReference>
<dbReference type="InterPro" id="IPR058982">
    <property type="entry name" value="Beta-barrel_AprE"/>
</dbReference>
<dbReference type="Pfam" id="PF26002">
    <property type="entry name" value="Beta-barrel_AprE"/>
    <property type="match status" value="1"/>
</dbReference>
<feature type="coiled-coil region" evidence="1">
    <location>
        <begin position="137"/>
        <end position="171"/>
    </location>
</feature>
<feature type="domain" description="AprE-like beta-barrel" evidence="3">
    <location>
        <begin position="303"/>
        <end position="403"/>
    </location>
</feature>
<gene>
    <name evidence="4" type="ORF">ALP29_03911</name>
</gene>
<evidence type="ECO:0000256" key="2">
    <source>
        <dbReference type="SAM" id="Phobius"/>
    </source>
</evidence>
<organism evidence="4 5">
    <name type="scientific">Pseudomonas syringae pv. avii</name>
    <dbReference type="NCBI Taxonomy" id="663959"/>
    <lineage>
        <taxon>Bacteria</taxon>
        <taxon>Pseudomonadati</taxon>
        <taxon>Pseudomonadota</taxon>
        <taxon>Gammaproteobacteria</taxon>
        <taxon>Pseudomonadales</taxon>
        <taxon>Pseudomonadaceae</taxon>
        <taxon>Pseudomonas</taxon>
        <taxon>Pseudomonas syringae</taxon>
    </lineage>
</organism>
<dbReference type="PRINTS" id="PR01490">
    <property type="entry name" value="RTXTOXIND"/>
</dbReference>
<accession>A0A3M5W9T9</accession>
<comment type="caution">
    <text evidence="4">The sequence shown here is derived from an EMBL/GenBank/DDBJ whole genome shotgun (WGS) entry which is preliminary data.</text>
</comment>
<proteinExistence type="predicted"/>
<keyword evidence="2" id="KW-1133">Transmembrane helix</keyword>
<dbReference type="Gene3D" id="2.40.50.100">
    <property type="match status" value="1"/>
</dbReference>
<dbReference type="AlphaFoldDB" id="A0A3M5W9T9"/>
<keyword evidence="1" id="KW-0175">Coiled coil</keyword>
<evidence type="ECO:0000256" key="1">
    <source>
        <dbReference type="SAM" id="Coils"/>
    </source>
</evidence>
<protein>
    <recommendedName>
        <fullName evidence="3">AprE-like beta-barrel domain-containing protein</fullName>
    </recommendedName>
</protein>
<dbReference type="SUPFAM" id="SSF111369">
    <property type="entry name" value="HlyD-like secretion proteins"/>
    <property type="match status" value="1"/>
</dbReference>
<evidence type="ECO:0000313" key="5">
    <source>
        <dbReference type="Proteomes" id="UP000280395"/>
    </source>
</evidence>